<gene>
    <name evidence="6" type="ORF">SAMN04488514_11142</name>
</gene>
<dbReference type="GO" id="GO:0004065">
    <property type="term" value="F:arylsulfatase activity"/>
    <property type="evidence" value="ECO:0007669"/>
    <property type="project" value="TreeGrafter"/>
</dbReference>
<sequence>MRIPQIAITVFSVLSIFSCVDKNEEKAPEGQAAKPNIILFVSDDHGTDALGSYGNKVIKTPNLDKLAEEGVRFTNAYCTSASCAASRSVILTGMYGHATGSYGHVHDYHHFSTYDNVRSLPVLLEKEGYETARIGKYHVAPEKVYHFQKVLEADPRNTVEMAEKCKDVLSSDNPFFLYFCTDDPHRGAPFQSEPWNEPNSFGNKAEGYAGVETVTYDPKDVVVPSFLPDTQETREEIAQYYQSISRIDHGFGKLMGMLKAAGKADNTIVIYISDNGMAFPGAKTTVYEPGIKLPCIIKDPSAKTKGTVNEAMISWADLTPTILDMADIETTDVAFHGRSFKEIVGERSPLGWDEVKASHTFHEITMYYPMRVIRNKNYKLIWNIAWRLEYPFASDLWASSTWQSVYRKHGEYFGERKLQDYLFRPEYELYNLDTDPGEIVNLAYDEDYGEVLESMKQKMKTFQKDTSDPWLIMWDHDSSLQGTGVDL</sequence>
<dbReference type="InterPro" id="IPR017850">
    <property type="entry name" value="Alkaline_phosphatase_core_sf"/>
</dbReference>
<evidence type="ECO:0000256" key="4">
    <source>
        <dbReference type="ARBA" id="ARBA00022837"/>
    </source>
</evidence>
<name>A0A1G9UIA9_9FLAO</name>
<evidence type="ECO:0000313" key="7">
    <source>
        <dbReference type="Proteomes" id="UP000199440"/>
    </source>
</evidence>
<dbReference type="PANTHER" id="PTHR42693">
    <property type="entry name" value="ARYLSULFATASE FAMILY MEMBER"/>
    <property type="match status" value="1"/>
</dbReference>
<keyword evidence="2" id="KW-0479">Metal-binding</keyword>
<dbReference type="EMBL" id="FNGV01000011">
    <property type="protein sequence ID" value="SDM59646.1"/>
    <property type="molecule type" value="Genomic_DNA"/>
</dbReference>
<proteinExistence type="inferred from homology"/>
<protein>
    <submittedName>
        <fullName evidence="6">N-sulfoglucosamine sulfohydrolase</fullName>
    </submittedName>
</protein>
<dbReference type="GO" id="GO:0046872">
    <property type="term" value="F:metal ion binding"/>
    <property type="evidence" value="ECO:0007669"/>
    <property type="project" value="UniProtKB-KW"/>
</dbReference>
<dbReference type="PROSITE" id="PS51257">
    <property type="entry name" value="PROKAR_LIPOPROTEIN"/>
    <property type="match status" value="1"/>
</dbReference>
<keyword evidence="7" id="KW-1185">Reference proteome</keyword>
<dbReference type="AlphaFoldDB" id="A0A1G9UIA9"/>
<keyword evidence="4" id="KW-0106">Calcium</keyword>
<feature type="domain" description="Sulfatase N-terminal" evidence="5">
    <location>
        <begin position="35"/>
        <end position="328"/>
    </location>
</feature>
<dbReference type="PANTHER" id="PTHR42693:SF53">
    <property type="entry name" value="ENDO-4-O-SULFATASE"/>
    <property type="match status" value="1"/>
</dbReference>
<organism evidence="6 7">
    <name type="scientific">Kriegella aquimaris</name>
    <dbReference type="NCBI Taxonomy" id="192904"/>
    <lineage>
        <taxon>Bacteria</taxon>
        <taxon>Pseudomonadati</taxon>
        <taxon>Bacteroidota</taxon>
        <taxon>Flavobacteriia</taxon>
        <taxon>Flavobacteriales</taxon>
        <taxon>Flavobacteriaceae</taxon>
        <taxon>Kriegella</taxon>
    </lineage>
</organism>
<accession>A0A1G9UIA9</accession>
<dbReference type="Pfam" id="PF00884">
    <property type="entry name" value="Sulfatase"/>
    <property type="match status" value="1"/>
</dbReference>
<reference evidence="7" key="1">
    <citation type="submission" date="2016-10" db="EMBL/GenBank/DDBJ databases">
        <authorList>
            <person name="Varghese N."/>
            <person name="Submissions S."/>
        </authorList>
    </citation>
    <scope>NUCLEOTIDE SEQUENCE [LARGE SCALE GENOMIC DNA]</scope>
    <source>
        <strain evidence="7">DSM 19886</strain>
    </source>
</reference>
<dbReference type="OrthoDB" id="975025at2"/>
<dbReference type="Proteomes" id="UP000199440">
    <property type="component" value="Unassembled WGS sequence"/>
</dbReference>
<evidence type="ECO:0000256" key="3">
    <source>
        <dbReference type="ARBA" id="ARBA00022801"/>
    </source>
</evidence>
<evidence type="ECO:0000256" key="1">
    <source>
        <dbReference type="ARBA" id="ARBA00008779"/>
    </source>
</evidence>
<dbReference type="PROSITE" id="PS00149">
    <property type="entry name" value="SULFATASE_2"/>
    <property type="match status" value="1"/>
</dbReference>
<dbReference type="InterPro" id="IPR050738">
    <property type="entry name" value="Sulfatase"/>
</dbReference>
<evidence type="ECO:0000313" key="6">
    <source>
        <dbReference type="EMBL" id="SDM59646.1"/>
    </source>
</evidence>
<evidence type="ECO:0000259" key="5">
    <source>
        <dbReference type="Pfam" id="PF00884"/>
    </source>
</evidence>
<dbReference type="STRING" id="192904.SAMN04488514_11142"/>
<comment type="similarity">
    <text evidence="1">Belongs to the sulfatase family.</text>
</comment>
<dbReference type="SUPFAM" id="SSF53649">
    <property type="entry name" value="Alkaline phosphatase-like"/>
    <property type="match status" value="1"/>
</dbReference>
<dbReference type="InterPro" id="IPR024607">
    <property type="entry name" value="Sulfatase_CS"/>
</dbReference>
<dbReference type="Gene3D" id="3.40.720.10">
    <property type="entry name" value="Alkaline Phosphatase, subunit A"/>
    <property type="match status" value="1"/>
</dbReference>
<keyword evidence="3 6" id="KW-0378">Hydrolase</keyword>
<evidence type="ECO:0000256" key="2">
    <source>
        <dbReference type="ARBA" id="ARBA00022723"/>
    </source>
</evidence>
<dbReference type="InterPro" id="IPR000917">
    <property type="entry name" value="Sulfatase_N"/>
</dbReference>
<dbReference type="CDD" id="cd16027">
    <property type="entry name" value="SGSH"/>
    <property type="match status" value="1"/>
</dbReference>